<sequence length="92" mass="10815">MPDQYQKIVGGSFRKAHLVTDRFHVQKMVYDAVQEMRIFHRWEAIDQENKEIELSKELKKSFNLKTIQVLGKGLPNEKSKRSSLHQISSMVQ</sequence>
<organism evidence="2 3">
    <name type="scientific">Cyclobacterium qasimii</name>
    <dbReference type="NCBI Taxonomy" id="1350429"/>
    <lineage>
        <taxon>Bacteria</taxon>
        <taxon>Pseudomonadati</taxon>
        <taxon>Bacteroidota</taxon>
        <taxon>Cytophagia</taxon>
        <taxon>Cytophagales</taxon>
        <taxon>Cyclobacteriaceae</taxon>
        <taxon>Cyclobacterium</taxon>
    </lineage>
</organism>
<dbReference type="AlphaFoldDB" id="A0A512CAH0"/>
<accession>A0A512CAH0</accession>
<dbReference type="InterPro" id="IPR002560">
    <property type="entry name" value="Transposase_DDE"/>
</dbReference>
<evidence type="ECO:0000313" key="2">
    <source>
        <dbReference type="EMBL" id="GEO21194.1"/>
    </source>
</evidence>
<dbReference type="EMBL" id="BJYV01000006">
    <property type="protein sequence ID" value="GEO21194.1"/>
    <property type="molecule type" value="Genomic_DNA"/>
</dbReference>
<reference evidence="2 3" key="1">
    <citation type="submission" date="2019-07" db="EMBL/GenBank/DDBJ databases">
        <title>Whole genome shotgun sequence of Cyclobacterium qasimii NBRC 106168.</title>
        <authorList>
            <person name="Hosoyama A."/>
            <person name="Uohara A."/>
            <person name="Ohji S."/>
            <person name="Ichikawa N."/>
        </authorList>
    </citation>
    <scope>NUCLEOTIDE SEQUENCE [LARGE SCALE GENOMIC DNA]</scope>
    <source>
        <strain evidence="2 3">NBRC 106168</strain>
    </source>
</reference>
<proteinExistence type="predicted"/>
<evidence type="ECO:0000259" key="1">
    <source>
        <dbReference type="Pfam" id="PF01610"/>
    </source>
</evidence>
<evidence type="ECO:0000313" key="3">
    <source>
        <dbReference type="Proteomes" id="UP000321301"/>
    </source>
</evidence>
<dbReference type="Proteomes" id="UP000321301">
    <property type="component" value="Unassembled WGS sequence"/>
</dbReference>
<keyword evidence="3" id="KW-1185">Reference proteome</keyword>
<feature type="domain" description="Transposase IS204/IS1001/IS1096/IS1165 DDE" evidence="1">
    <location>
        <begin position="1"/>
        <end position="56"/>
    </location>
</feature>
<name>A0A512CAH0_9BACT</name>
<gene>
    <name evidence="2" type="ORF">CQA01_17280</name>
</gene>
<dbReference type="Pfam" id="PF01610">
    <property type="entry name" value="DDE_Tnp_ISL3"/>
    <property type="match status" value="1"/>
</dbReference>
<protein>
    <recommendedName>
        <fullName evidence="1">Transposase IS204/IS1001/IS1096/IS1165 DDE domain-containing protein</fullName>
    </recommendedName>
</protein>
<comment type="caution">
    <text evidence="2">The sequence shown here is derived from an EMBL/GenBank/DDBJ whole genome shotgun (WGS) entry which is preliminary data.</text>
</comment>